<dbReference type="InterPro" id="IPR023393">
    <property type="entry name" value="START-like_dom_sf"/>
</dbReference>
<dbReference type="Proteomes" id="UP000290013">
    <property type="component" value="Chromosome"/>
</dbReference>
<proteinExistence type="predicted"/>
<name>A0A4U8WF01_9FLAO</name>
<sequence>MERSNPIAKWLFGFTGVEEGTKVTVNIHFDSEEEMRSILDMGFEEGFKKGLLQLEEVL</sequence>
<dbReference type="Gene3D" id="3.30.530.20">
    <property type="match status" value="1"/>
</dbReference>
<evidence type="ECO:0008006" key="3">
    <source>
        <dbReference type="Google" id="ProtNLM"/>
    </source>
</evidence>
<gene>
    <name evidence="1" type="ORF">NCTC12078_01993</name>
</gene>
<evidence type="ECO:0000313" key="1">
    <source>
        <dbReference type="EMBL" id="VFB03970.1"/>
    </source>
</evidence>
<accession>A0A4U8WF01</accession>
<dbReference type="KEGG" id="ctai:NCTC12078_01993"/>
<organism evidence="1 2">
    <name type="scientific">Chryseobacterium taihuense</name>
    <dbReference type="NCBI Taxonomy" id="1141221"/>
    <lineage>
        <taxon>Bacteria</taxon>
        <taxon>Pseudomonadati</taxon>
        <taxon>Bacteroidota</taxon>
        <taxon>Flavobacteriia</taxon>
        <taxon>Flavobacteriales</taxon>
        <taxon>Weeksellaceae</taxon>
        <taxon>Chryseobacterium group</taxon>
        <taxon>Chryseobacterium</taxon>
    </lineage>
</organism>
<protein>
    <recommendedName>
        <fullName evidence="3">Activator of Hsp90 ATPase homolog 1-like protein</fullName>
    </recommendedName>
</protein>
<reference evidence="1 2" key="1">
    <citation type="submission" date="2019-02" db="EMBL/GenBank/DDBJ databases">
        <authorList>
            <consortium name="Pathogen Informatics"/>
        </authorList>
    </citation>
    <scope>NUCLEOTIDE SEQUENCE [LARGE SCALE GENOMIC DNA]</scope>
    <source>
        <strain evidence="1 2">3012STDY6944375</strain>
    </source>
</reference>
<dbReference type="SUPFAM" id="SSF55961">
    <property type="entry name" value="Bet v1-like"/>
    <property type="match status" value="1"/>
</dbReference>
<evidence type="ECO:0000313" key="2">
    <source>
        <dbReference type="Proteomes" id="UP000290013"/>
    </source>
</evidence>
<dbReference type="AlphaFoldDB" id="A0A4U8WF01"/>
<dbReference type="EMBL" id="LR215974">
    <property type="protein sequence ID" value="VFB03970.1"/>
    <property type="molecule type" value="Genomic_DNA"/>
</dbReference>